<reference evidence="2 3" key="1">
    <citation type="submission" date="2020-08" db="EMBL/GenBank/DDBJ databases">
        <title>Genome public.</title>
        <authorList>
            <person name="Liu C."/>
            <person name="Sun Q."/>
        </authorList>
    </citation>
    <scope>NUCLEOTIDE SEQUENCE [LARGE SCALE GENOMIC DNA]</scope>
    <source>
        <strain evidence="2 3">NSJ-56</strain>
    </source>
</reference>
<evidence type="ECO:0000259" key="1">
    <source>
        <dbReference type="PROSITE" id="PS50075"/>
    </source>
</evidence>
<dbReference type="EMBL" id="JACOOH010000003">
    <property type="protein sequence ID" value="MBC5621263.1"/>
    <property type="molecule type" value="Genomic_DNA"/>
</dbReference>
<dbReference type="Proteomes" id="UP000646484">
    <property type="component" value="Unassembled WGS sequence"/>
</dbReference>
<organism evidence="2 3">
    <name type="scientific">Butyricimonas hominis</name>
    <dbReference type="NCBI Taxonomy" id="2763032"/>
    <lineage>
        <taxon>Bacteria</taxon>
        <taxon>Pseudomonadati</taxon>
        <taxon>Bacteroidota</taxon>
        <taxon>Bacteroidia</taxon>
        <taxon>Bacteroidales</taxon>
        <taxon>Odoribacteraceae</taxon>
        <taxon>Butyricimonas</taxon>
    </lineage>
</organism>
<name>A0ABR7D006_9BACT</name>
<gene>
    <name evidence="2" type="ORF">H8S64_09140</name>
</gene>
<evidence type="ECO:0000313" key="2">
    <source>
        <dbReference type="EMBL" id="MBC5621263.1"/>
    </source>
</evidence>
<keyword evidence="3" id="KW-1185">Reference proteome</keyword>
<comment type="caution">
    <text evidence="2">The sequence shown here is derived from an EMBL/GenBank/DDBJ whole genome shotgun (WGS) entry which is preliminary data.</text>
</comment>
<dbReference type="RefSeq" id="WP_099293168.1">
    <property type="nucleotide sequence ID" value="NZ_JACOOH010000003.1"/>
</dbReference>
<feature type="domain" description="Carrier" evidence="1">
    <location>
        <begin position="1"/>
        <end position="79"/>
    </location>
</feature>
<dbReference type="Gene3D" id="1.10.1200.10">
    <property type="entry name" value="ACP-like"/>
    <property type="match status" value="1"/>
</dbReference>
<dbReference type="Pfam" id="PF00550">
    <property type="entry name" value="PP-binding"/>
    <property type="match status" value="1"/>
</dbReference>
<evidence type="ECO:0000313" key="3">
    <source>
        <dbReference type="Proteomes" id="UP000646484"/>
    </source>
</evidence>
<dbReference type="InterPro" id="IPR036736">
    <property type="entry name" value="ACP-like_sf"/>
</dbReference>
<dbReference type="PROSITE" id="PS50075">
    <property type="entry name" value="CARRIER"/>
    <property type="match status" value="1"/>
</dbReference>
<dbReference type="SUPFAM" id="SSF47336">
    <property type="entry name" value="ACP-like"/>
    <property type="match status" value="1"/>
</dbReference>
<proteinExistence type="predicted"/>
<accession>A0ABR7D006</accession>
<protein>
    <submittedName>
        <fullName evidence="2">Acyl carrier protein</fullName>
    </submittedName>
</protein>
<dbReference type="InterPro" id="IPR009081">
    <property type="entry name" value="PP-bd_ACP"/>
</dbReference>
<sequence length="80" mass="9249">MEIQEILDEISVIFRDILKNNDIVLKEETVASDVQGWDSLTNMRLITAVEKHYGIRFSLREVLKFKNVGDLCRVIQNKVG</sequence>